<dbReference type="GO" id="GO:0016705">
    <property type="term" value="F:oxidoreductase activity, acting on paired donors, with incorporation or reduction of molecular oxygen"/>
    <property type="evidence" value="ECO:0007669"/>
    <property type="project" value="InterPro"/>
</dbReference>
<dbReference type="AlphaFoldDB" id="A0A9P4U8M7"/>
<dbReference type="Proteomes" id="UP000799764">
    <property type="component" value="Unassembled WGS sequence"/>
</dbReference>
<dbReference type="GO" id="GO:0020037">
    <property type="term" value="F:heme binding"/>
    <property type="evidence" value="ECO:0007669"/>
    <property type="project" value="InterPro"/>
</dbReference>
<dbReference type="InterPro" id="IPR036396">
    <property type="entry name" value="Cyt_P450_sf"/>
</dbReference>
<keyword evidence="5 7" id="KW-0408">Iron</keyword>
<dbReference type="Gene3D" id="1.10.630.10">
    <property type="entry name" value="Cytochrome P450"/>
    <property type="match status" value="2"/>
</dbReference>
<reference evidence="8" key="1">
    <citation type="journal article" date="2020" name="Stud. Mycol.">
        <title>101 Dothideomycetes genomes: a test case for predicting lifestyles and emergence of pathogens.</title>
        <authorList>
            <person name="Haridas S."/>
            <person name="Albert R."/>
            <person name="Binder M."/>
            <person name="Bloem J."/>
            <person name="Labutti K."/>
            <person name="Salamov A."/>
            <person name="Andreopoulos B."/>
            <person name="Baker S."/>
            <person name="Barry K."/>
            <person name="Bills G."/>
            <person name="Bluhm B."/>
            <person name="Cannon C."/>
            <person name="Castanera R."/>
            <person name="Culley D."/>
            <person name="Daum C."/>
            <person name="Ezra D."/>
            <person name="Gonzalez J."/>
            <person name="Henrissat B."/>
            <person name="Kuo A."/>
            <person name="Liang C."/>
            <person name="Lipzen A."/>
            <person name="Lutzoni F."/>
            <person name="Magnuson J."/>
            <person name="Mondo S."/>
            <person name="Nolan M."/>
            <person name="Ohm R."/>
            <person name="Pangilinan J."/>
            <person name="Park H.-J."/>
            <person name="Ramirez L."/>
            <person name="Alfaro M."/>
            <person name="Sun H."/>
            <person name="Tritt A."/>
            <person name="Yoshinaga Y."/>
            <person name="Zwiers L.-H."/>
            <person name="Turgeon B."/>
            <person name="Goodwin S."/>
            <person name="Spatafora J."/>
            <person name="Crous P."/>
            <person name="Grigoriev I."/>
        </authorList>
    </citation>
    <scope>NUCLEOTIDE SEQUENCE</scope>
    <source>
        <strain evidence="8">CBS 690.94</strain>
    </source>
</reference>
<keyword evidence="6 7" id="KW-0503">Monooxygenase</keyword>
<evidence type="ECO:0000256" key="7">
    <source>
        <dbReference type="RuleBase" id="RU000461"/>
    </source>
</evidence>
<evidence type="ECO:0000256" key="2">
    <source>
        <dbReference type="ARBA" id="ARBA00010617"/>
    </source>
</evidence>
<evidence type="ECO:0000256" key="1">
    <source>
        <dbReference type="ARBA" id="ARBA00001971"/>
    </source>
</evidence>
<dbReference type="PANTHER" id="PTHR24287">
    <property type="entry name" value="P450, PUTATIVE (EUROFUNG)-RELATED"/>
    <property type="match status" value="1"/>
</dbReference>
<protein>
    <submittedName>
        <fullName evidence="8">Cytochrome P450</fullName>
    </submittedName>
</protein>
<dbReference type="SUPFAM" id="SSF48264">
    <property type="entry name" value="Cytochrome P450"/>
    <property type="match status" value="1"/>
</dbReference>
<evidence type="ECO:0000256" key="6">
    <source>
        <dbReference type="ARBA" id="ARBA00023033"/>
    </source>
</evidence>
<evidence type="ECO:0000256" key="4">
    <source>
        <dbReference type="ARBA" id="ARBA00023002"/>
    </source>
</evidence>
<gene>
    <name evidence="8" type="ORF">P171DRAFT_457889</name>
</gene>
<comment type="cofactor">
    <cofactor evidence="1">
        <name>heme</name>
        <dbReference type="ChEBI" id="CHEBI:30413"/>
    </cofactor>
</comment>
<keyword evidence="7" id="KW-0349">Heme</keyword>
<name>A0A9P4U8M7_9PLEO</name>
<comment type="similarity">
    <text evidence="2 7">Belongs to the cytochrome P450 family.</text>
</comment>
<dbReference type="GO" id="GO:0004497">
    <property type="term" value="F:monooxygenase activity"/>
    <property type="evidence" value="ECO:0007669"/>
    <property type="project" value="UniProtKB-KW"/>
</dbReference>
<dbReference type="InterPro" id="IPR047146">
    <property type="entry name" value="Cyt_P450_E_CYP52_fungi"/>
</dbReference>
<keyword evidence="4 7" id="KW-0560">Oxidoreductase</keyword>
<dbReference type="Pfam" id="PF00067">
    <property type="entry name" value="p450"/>
    <property type="match status" value="2"/>
</dbReference>
<proteinExistence type="inferred from homology"/>
<evidence type="ECO:0000256" key="5">
    <source>
        <dbReference type="ARBA" id="ARBA00023004"/>
    </source>
</evidence>
<keyword evidence="3 7" id="KW-0479">Metal-binding</keyword>
<evidence type="ECO:0000313" key="8">
    <source>
        <dbReference type="EMBL" id="KAF2440212.1"/>
    </source>
</evidence>
<dbReference type="OrthoDB" id="1470350at2759"/>
<evidence type="ECO:0000313" key="9">
    <source>
        <dbReference type="Proteomes" id="UP000799764"/>
    </source>
</evidence>
<organism evidence="8 9">
    <name type="scientific">Karstenula rhodostoma CBS 690.94</name>
    <dbReference type="NCBI Taxonomy" id="1392251"/>
    <lineage>
        <taxon>Eukaryota</taxon>
        <taxon>Fungi</taxon>
        <taxon>Dikarya</taxon>
        <taxon>Ascomycota</taxon>
        <taxon>Pezizomycotina</taxon>
        <taxon>Dothideomycetes</taxon>
        <taxon>Pleosporomycetidae</taxon>
        <taxon>Pleosporales</taxon>
        <taxon>Massarineae</taxon>
        <taxon>Didymosphaeriaceae</taxon>
        <taxon>Karstenula</taxon>
    </lineage>
</organism>
<dbReference type="PROSITE" id="PS00086">
    <property type="entry name" value="CYTOCHROME_P450"/>
    <property type="match status" value="1"/>
</dbReference>
<accession>A0A9P4U8M7</accession>
<comment type="caution">
    <text evidence="8">The sequence shown here is derived from an EMBL/GenBank/DDBJ whole genome shotgun (WGS) entry which is preliminary data.</text>
</comment>
<evidence type="ECO:0000256" key="3">
    <source>
        <dbReference type="ARBA" id="ARBA00022723"/>
    </source>
</evidence>
<dbReference type="InterPro" id="IPR001128">
    <property type="entry name" value="Cyt_P450"/>
</dbReference>
<keyword evidence="9" id="KW-1185">Reference proteome</keyword>
<dbReference type="InterPro" id="IPR017972">
    <property type="entry name" value="Cyt_P450_CS"/>
</dbReference>
<dbReference type="PANTHER" id="PTHR24287:SF19">
    <property type="entry name" value="CYTOCHROME P450"/>
    <property type="match status" value="1"/>
</dbReference>
<dbReference type="EMBL" id="MU001508">
    <property type="protein sequence ID" value="KAF2440212.1"/>
    <property type="molecule type" value="Genomic_DNA"/>
</dbReference>
<dbReference type="GO" id="GO:0005506">
    <property type="term" value="F:iron ion binding"/>
    <property type="evidence" value="ECO:0007669"/>
    <property type="project" value="InterPro"/>
</dbReference>
<sequence>MAQTGPVVAALCVLLYVTWRTASLVRYKTQVRRHNCGEAPTYPHKDPFLGLDYFFAFMKAFKGGYLLDFNDSGFSEYGKTFTVNSFGTKVFKTIDPEVSKAVHATYFANFGLQGLRYNTATHLWGNGIIVVDGPHWKHGRALMKRSFEVVHLANMERLRKHTETFLNLLPADGSTVNLTPLFKRFILDSSSEFIFGEAIGALEDSEQCKTIMNAFEYTQRGTGIRTVLGRFKFLHRDAKWWKACDVVTDYADKHVDRALQRLKDRETHSQSKPVPGCIKLVDEMARDTQDRLTLRSHILSVFSPAHDGAATVLTNVVFHLARHPGVWERQCVETTILPFGGGHNGKSPLYVEKGDVVEINYRTMCRDESFWGSDADQFKPERWEHVRPGWQYTPFGGGPRACPGMRLAFTESAYVLVNLLRMFERLENRDPEVHWKEECRLTFQSKNGCIVALVPKRL</sequence>